<organism evidence="1 2">
    <name type="scientific">'Chrysanthemum coronarium' phytoplasma</name>
    <dbReference type="NCBI Taxonomy" id="1520703"/>
    <lineage>
        <taxon>Bacteria</taxon>
        <taxon>Bacillati</taxon>
        <taxon>Mycoplasmatota</taxon>
        <taxon>Mollicutes</taxon>
        <taxon>Acholeplasmatales</taxon>
        <taxon>Acholeplasmataceae</taxon>
        <taxon>Candidatus Phytoplasma</taxon>
        <taxon>16SrI (Aster yellows group)</taxon>
    </lineage>
</organism>
<proteinExistence type="predicted"/>
<comment type="caution">
    <text evidence="1">The sequence shown here is derived from an EMBL/GenBank/DDBJ whole genome shotgun (WGS) entry which is preliminary data.</text>
</comment>
<reference evidence="2" key="1">
    <citation type="journal article" date="2014" name="Genome Announc.">
        <title>Draft Genome Sequence of ''Candidatus Phytoplasma asteris'' Strain OY-V, an Unculturable Plant-Pathogenic Bacterium.</title>
        <authorList>
            <person name="Kakizawa S."/>
            <person name="Makino A."/>
            <person name="Ishii Y."/>
            <person name="Tamaki H."/>
            <person name="Kamagata Y."/>
        </authorList>
    </citation>
    <scope>NUCLEOTIDE SEQUENCE [LARGE SCALE GENOMIC DNA]</scope>
    <source>
        <strain evidence="2">OY-V</strain>
    </source>
</reference>
<reference evidence="1 2" key="2">
    <citation type="journal article" date="2014" name="Genome Announc.">
        <title>Draft Genome Sequence of 'Candidatus Phytoplasma asteris' Strain OY-V, an Unculturable Plant-Pathogenic Bacterium.</title>
        <authorList>
            <person name="Kakizawa S."/>
            <person name="Makino A."/>
            <person name="Ishii Y."/>
            <person name="Tamaki H."/>
            <person name="Kamagata Y."/>
        </authorList>
    </citation>
    <scope>NUCLEOTIDE SEQUENCE [LARGE SCALE GENOMIC DNA]</scope>
    <source>
        <strain evidence="1 2">OY-V</strain>
    </source>
</reference>
<feature type="non-terminal residue" evidence="1">
    <location>
        <position position="1"/>
    </location>
</feature>
<protein>
    <submittedName>
        <fullName evidence="1">DNA polymerase I</fullName>
    </submittedName>
</protein>
<gene>
    <name evidence="1" type="primary">polA</name>
    <name evidence="1" type="ORF">OYV_04970</name>
</gene>
<accession>A0ABQ0J369</accession>
<sequence>DFIHQYLSLDDEIINYYQSLLQQIKEKKYALTLLKRKVFFGNQKLTPNFDLETLYVFLQENILDMKKIVILQLLRHLERNNETAKITYFALNDYLQQNIDLISKHLNYFFILDNGNI</sequence>
<evidence type="ECO:0000313" key="1">
    <source>
        <dbReference type="EMBL" id="GAK74009.1"/>
    </source>
</evidence>
<keyword evidence="2" id="KW-1185">Reference proteome</keyword>
<name>A0ABQ0J369_9MOLU</name>
<dbReference type="EMBL" id="BBIY01000035">
    <property type="protein sequence ID" value="GAK74009.1"/>
    <property type="molecule type" value="Genomic_DNA"/>
</dbReference>
<dbReference type="Proteomes" id="UP000028900">
    <property type="component" value="Unassembled WGS sequence"/>
</dbReference>
<evidence type="ECO:0000313" key="2">
    <source>
        <dbReference type="Proteomes" id="UP000028900"/>
    </source>
</evidence>